<organism evidence="1 2">
    <name type="scientific">Panagrolaimus sp. ES5</name>
    <dbReference type="NCBI Taxonomy" id="591445"/>
    <lineage>
        <taxon>Eukaryota</taxon>
        <taxon>Metazoa</taxon>
        <taxon>Ecdysozoa</taxon>
        <taxon>Nematoda</taxon>
        <taxon>Chromadorea</taxon>
        <taxon>Rhabditida</taxon>
        <taxon>Tylenchina</taxon>
        <taxon>Panagrolaimomorpha</taxon>
        <taxon>Panagrolaimoidea</taxon>
        <taxon>Panagrolaimidae</taxon>
        <taxon>Panagrolaimus</taxon>
    </lineage>
</organism>
<protein>
    <submittedName>
        <fullName evidence="2">Nucleobindin</fullName>
    </submittedName>
</protein>
<evidence type="ECO:0000313" key="2">
    <source>
        <dbReference type="WBParaSite" id="ES5_v2.g8229.t1"/>
    </source>
</evidence>
<evidence type="ECO:0000313" key="1">
    <source>
        <dbReference type="Proteomes" id="UP000887579"/>
    </source>
</evidence>
<sequence>MGNFYQFSVFICILFITNNGVVAPPPNRQAAEAQQQHPDPSGAEGSAPQDQKPMYQFAYTKYLETVVKILENDPKFTERLKGMKEEDIKAGNIADHIDDLHESVFDELTKAKLAEIERLREEIGKQIEKDGGAHNIKVPEHIDVQNWEKFNKEDLRKLVVKTVADMEELDKERREEFKKYEMQKKAEEDHKLAQMTAEEREKAKAEIEASEKRHNEHEKLKHPGGREQLEEVWEESDHMDKENFDPRTFFALHDLNGDGFWNDDEIEALFQIEIEKVYNETNPDDDPKERIEEMYRMREHVVSQMDKNNDRLISLDEFLKDNEAQAPPANKPDEGWKDIAQQDIYTDEELKRFEQEYASKQGWGEHAYDPTTNTPAPQNLGNNQVHNQQPPINSQYDSAPPVQQQQQQQQYQQQPPQAVPVQPHEVPAQQQQQQQIPPIAEKKPIDPGYGI</sequence>
<dbReference type="WBParaSite" id="ES5_v2.g8229.t1">
    <property type="protein sequence ID" value="ES5_v2.g8229.t1"/>
    <property type="gene ID" value="ES5_v2.g8229"/>
</dbReference>
<name>A0AC34GUF5_9BILA</name>
<proteinExistence type="predicted"/>
<reference evidence="2" key="1">
    <citation type="submission" date="2022-11" db="UniProtKB">
        <authorList>
            <consortium name="WormBaseParasite"/>
        </authorList>
    </citation>
    <scope>IDENTIFICATION</scope>
</reference>
<accession>A0AC34GUF5</accession>
<dbReference type="Proteomes" id="UP000887579">
    <property type="component" value="Unplaced"/>
</dbReference>